<evidence type="ECO:0008006" key="4">
    <source>
        <dbReference type="Google" id="ProtNLM"/>
    </source>
</evidence>
<reference evidence="3" key="1">
    <citation type="submission" date="2017-03" db="EMBL/GenBank/DDBJ databases">
        <title>Phytopthora megakarya and P. palmivora, two closely related causual agents of cacao black pod achieved similar genome size and gene model numbers by different mechanisms.</title>
        <authorList>
            <person name="Ali S."/>
            <person name="Shao J."/>
            <person name="Larry D.J."/>
            <person name="Kronmiller B."/>
            <person name="Shen D."/>
            <person name="Strem M.D."/>
            <person name="Melnick R.L."/>
            <person name="Guiltinan M.J."/>
            <person name="Tyler B.M."/>
            <person name="Meinhardt L.W."/>
            <person name="Bailey B.A."/>
        </authorList>
    </citation>
    <scope>NUCLEOTIDE SEQUENCE [LARGE SCALE GENOMIC DNA]</scope>
    <source>
        <strain evidence="3">zdho120</strain>
    </source>
</reference>
<evidence type="ECO:0000256" key="1">
    <source>
        <dbReference type="SAM" id="Coils"/>
    </source>
</evidence>
<dbReference type="OrthoDB" id="106293at2759"/>
<feature type="coiled-coil region" evidence="1">
    <location>
        <begin position="18"/>
        <end position="92"/>
    </location>
</feature>
<evidence type="ECO:0000313" key="3">
    <source>
        <dbReference type="Proteomes" id="UP000198211"/>
    </source>
</evidence>
<protein>
    <recommendedName>
        <fullName evidence="4">M96 mating-specific protein</fullName>
    </recommendedName>
</protein>
<gene>
    <name evidence="2" type="ORF">PHMEG_00030750</name>
</gene>
<proteinExistence type="predicted"/>
<accession>A0A225V267</accession>
<dbReference type="Proteomes" id="UP000198211">
    <property type="component" value="Unassembled WGS sequence"/>
</dbReference>
<name>A0A225V267_9STRA</name>
<dbReference type="AlphaFoldDB" id="A0A225V267"/>
<organism evidence="2 3">
    <name type="scientific">Phytophthora megakarya</name>
    <dbReference type="NCBI Taxonomy" id="4795"/>
    <lineage>
        <taxon>Eukaryota</taxon>
        <taxon>Sar</taxon>
        <taxon>Stramenopiles</taxon>
        <taxon>Oomycota</taxon>
        <taxon>Peronosporomycetes</taxon>
        <taxon>Peronosporales</taxon>
        <taxon>Peronosporaceae</taxon>
        <taxon>Phytophthora</taxon>
    </lineage>
</organism>
<dbReference type="EMBL" id="NBNE01009363">
    <property type="protein sequence ID" value="OWY98479.1"/>
    <property type="molecule type" value="Genomic_DNA"/>
</dbReference>
<keyword evidence="3" id="KW-1185">Reference proteome</keyword>
<sequence length="342" mass="39057">MDSTKPAKKRVRREKQELQHLRALAVKLGSRMEELQAADTNKSEFSTSIWKPIAERQRKERTRAEKQNRELLDSVEEQLRDVTRMKKMLHRRLLQYERITLTGNQTDDDIFADQLAHVQQAHIEAAVIFAGSEFRTSLFNGVHVVADVSSDTGVAFIARSHAVMPFDIQVTEKGFWRAFEQQGDSKARYFYDQRLLTDTVVANSYGLLFRAGRFHGNVWGKQTYRRHAADGCILIMWKSMVEPVEINGTKFSGLRCHQTGWIKLSGIKLADTVSGSVMSTALQSYSKMIVELRDHIVDRDIQITALTDFVVNSHETITDVYGGMINDTLVEEDWNLNGWSTS</sequence>
<evidence type="ECO:0000313" key="2">
    <source>
        <dbReference type="EMBL" id="OWY98479.1"/>
    </source>
</evidence>
<comment type="caution">
    <text evidence="2">The sequence shown here is derived from an EMBL/GenBank/DDBJ whole genome shotgun (WGS) entry which is preliminary data.</text>
</comment>
<keyword evidence="1" id="KW-0175">Coiled coil</keyword>
<dbReference type="STRING" id="4795.A0A225V267"/>